<reference evidence="18" key="3">
    <citation type="submission" date="2025-09" db="UniProtKB">
        <authorList>
            <consortium name="Ensembl"/>
        </authorList>
    </citation>
    <scope>IDENTIFICATION</scope>
</reference>
<reference evidence="18" key="2">
    <citation type="submission" date="2025-08" db="UniProtKB">
        <authorList>
            <consortium name="Ensembl"/>
        </authorList>
    </citation>
    <scope>IDENTIFICATION</scope>
</reference>
<dbReference type="GO" id="GO:0012505">
    <property type="term" value="C:endomembrane system"/>
    <property type="evidence" value="ECO:0007669"/>
    <property type="project" value="UniProtKB-SubCell"/>
</dbReference>
<comment type="catalytic activity">
    <reaction evidence="10">
        <text>12-octadecanoyloxy-octadecanoate + H2O = 12-hydroxyoctadecanoate + octadecanoate + H(+)</text>
        <dbReference type="Rhea" id="RHEA:52080"/>
        <dbReference type="ChEBI" id="CHEBI:15377"/>
        <dbReference type="ChEBI" id="CHEBI:15378"/>
        <dbReference type="ChEBI" id="CHEBI:25629"/>
        <dbReference type="ChEBI" id="CHEBI:84201"/>
        <dbReference type="ChEBI" id="CHEBI:136330"/>
    </reaction>
    <physiologicalReaction direction="left-to-right" evidence="10">
        <dbReference type="Rhea" id="RHEA:52081"/>
    </physiologicalReaction>
</comment>
<dbReference type="InterPro" id="IPR006838">
    <property type="entry name" value="ADTRP_AIG1"/>
</dbReference>
<evidence type="ECO:0000256" key="16">
    <source>
        <dbReference type="ARBA" id="ARBA00049428"/>
    </source>
</evidence>
<comment type="catalytic activity">
    <reaction evidence="1">
        <text>9-(9Z-hexadecenoyloxy)-octadecanoate + H2O = (9Z)-hexadecenoate + 9-hydroxy-octadecanoate + H(+)</text>
        <dbReference type="Rhea" id="RHEA:52068"/>
        <dbReference type="ChEBI" id="CHEBI:15377"/>
        <dbReference type="ChEBI" id="CHEBI:15378"/>
        <dbReference type="ChEBI" id="CHEBI:32372"/>
        <dbReference type="ChEBI" id="CHEBI:136286"/>
        <dbReference type="ChEBI" id="CHEBI:136309"/>
    </reaction>
    <physiologicalReaction direction="left-to-right" evidence="1">
        <dbReference type="Rhea" id="RHEA:52069"/>
    </physiologicalReaction>
</comment>
<evidence type="ECO:0000256" key="7">
    <source>
        <dbReference type="ARBA" id="ARBA00047368"/>
    </source>
</evidence>
<evidence type="ECO:0000256" key="5">
    <source>
        <dbReference type="ARBA" id="ARBA00022989"/>
    </source>
</evidence>
<dbReference type="Proteomes" id="UP000001595">
    <property type="component" value="Chromosome 6"/>
</dbReference>
<organism evidence="18 19">
    <name type="scientific">Pongo abelii</name>
    <name type="common">Sumatran orangutan</name>
    <name type="synonym">Pongo pygmaeus abelii</name>
    <dbReference type="NCBI Taxonomy" id="9601"/>
    <lineage>
        <taxon>Eukaryota</taxon>
        <taxon>Metazoa</taxon>
        <taxon>Chordata</taxon>
        <taxon>Craniata</taxon>
        <taxon>Vertebrata</taxon>
        <taxon>Euteleostomi</taxon>
        <taxon>Mammalia</taxon>
        <taxon>Eutheria</taxon>
        <taxon>Euarchontoglires</taxon>
        <taxon>Primates</taxon>
        <taxon>Haplorrhini</taxon>
        <taxon>Catarrhini</taxon>
        <taxon>Hominidae</taxon>
        <taxon>Pongo</taxon>
    </lineage>
</organism>
<comment type="catalytic activity">
    <reaction evidence="9">
        <text>9-hexadecanoyloxy-octadecanoate + H2O = 9-hydroxy-octadecanoate + hexadecanoate + H(+)</text>
        <dbReference type="Rhea" id="RHEA:52052"/>
        <dbReference type="ChEBI" id="CHEBI:7896"/>
        <dbReference type="ChEBI" id="CHEBI:15377"/>
        <dbReference type="ChEBI" id="CHEBI:15378"/>
        <dbReference type="ChEBI" id="CHEBI:83670"/>
        <dbReference type="ChEBI" id="CHEBI:136286"/>
    </reaction>
    <physiologicalReaction direction="left-to-right" evidence="9">
        <dbReference type="Rhea" id="RHEA:52053"/>
    </physiologicalReaction>
</comment>
<evidence type="ECO:0000256" key="8">
    <source>
        <dbReference type="ARBA" id="ARBA00047427"/>
    </source>
</evidence>
<gene>
    <name evidence="18" type="primary">AIG1</name>
</gene>
<accession>A0A8I5TK79</accession>
<dbReference type="GO" id="GO:0016020">
    <property type="term" value="C:membrane"/>
    <property type="evidence" value="ECO:0007669"/>
    <property type="project" value="InterPro"/>
</dbReference>
<comment type="subcellular location">
    <subcellularLocation>
        <location evidence="2">Endomembrane system</location>
        <topology evidence="2">Multi-pass membrane protein</topology>
    </subcellularLocation>
</comment>
<evidence type="ECO:0000256" key="1">
    <source>
        <dbReference type="ARBA" id="ARBA00000923"/>
    </source>
</evidence>
<evidence type="ECO:0000256" key="3">
    <source>
        <dbReference type="ARBA" id="ARBA00009300"/>
    </source>
</evidence>
<evidence type="ECO:0000256" key="2">
    <source>
        <dbReference type="ARBA" id="ARBA00004127"/>
    </source>
</evidence>
<keyword evidence="19" id="KW-1185">Reference proteome</keyword>
<evidence type="ECO:0000256" key="14">
    <source>
        <dbReference type="ARBA" id="ARBA00049296"/>
    </source>
</evidence>
<sequence length="212" mass="23467">KQNLESFLVIDSRLSTLKTLLPQNTESHSRLPVLGFTPHVHTPTGSLHTGHQLSANCNYPRKRHHDSGAGTFVDTGVHSLSPGSPPPRPARRPLATGPAFPWRSARTSRALVALRGRTPLLGCLGGASWPGVLGPCERRSRMTKVTKEMTTRRLPGRGRQWRASANRTRPVQVLRMAILLSYCSILCNYKAIEMPSHQTYGGSWKFLTFIDL</sequence>
<evidence type="ECO:0000256" key="11">
    <source>
        <dbReference type="ARBA" id="ARBA00048701"/>
    </source>
</evidence>
<evidence type="ECO:0000256" key="10">
    <source>
        <dbReference type="ARBA" id="ARBA00048680"/>
    </source>
</evidence>
<reference evidence="18 19" key="1">
    <citation type="submission" date="2008-02" db="EMBL/GenBank/DDBJ databases">
        <title>A 6x draft sequence assembly of the Pongo pygmaeus abelii genome.</title>
        <authorList>
            <person name="Wilson R.K."/>
            <person name="Mardis E."/>
        </authorList>
    </citation>
    <scope>NUCLEOTIDE SEQUENCE [LARGE SCALE GENOMIC DNA]</scope>
</reference>
<dbReference type="GeneTree" id="ENSGT00940000158696"/>
<evidence type="ECO:0000256" key="6">
    <source>
        <dbReference type="ARBA" id="ARBA00023136"/>
    </source>
</evidence>
<evidence type="ECO:0000313" key="18">
    <source>
        <dbReference type="Ensembl" id="ENSPPYP00000033826.1"/>
    </source>
</evidence>
<evidence type="ECO:0000256" key="13">
    <source>
        <dbReference type="ARBA" id="ARBA00049221"/>
    </source>
</evidence>
<comment type="catalytic activity">
    <reaction evidence="11">
        <text>12-(9Z-octadecenoyloxy)-octadecanoate + H2O = 12-hydroxyoctadecanoate + (9Z)-octadecenoate + H(+)</text>
        <dbReference type="Rhea" id="RHEA:52060"/>
        <dbReference type="ChEBI" id="CHEBI:15377"/>
        <dbReference type="ChEBI" id="CHEBI:15378"/>
        <dbReference type="ChEBI" id="CHEBI:30823"/>
        <dbReference type="ChEBI" id="CHEBI:84201"/>
        <dbReference type="ChEBI" id="CHEBI:136302"/>
    </reaction>
    <physiologicalReaction direction="left-to-right" evidence="11">
        <dbReference type="Rhea" id="RHEA:52061"/>
    </physiologicalReaction>
</comment>
<comment type="catalytic activity">
    <reaction evidence="15">
        <text>13-(9Z-hexadecenoyloxy)-octadecanoate + H2O = 13-hydroxy-octadecanoate + (9Z)-hexadecenoate + H(+)</text>
        <dbReference type="Rhea" id="RHEA:52076"/>
        <dbReference type="ChEBI" id="CHEBI:15377"/>
        <dbReference type="ChEBI" id="CHEBI:15378"/>
        <dbReference type="ChEBI" id="CHEBI:32372"/>
        <dbReference type="ChEBI" id="CHEBI:136304"/>
        <dbReference type="ChEBI" id="CHEBI:136315"/>
    </reaction>
    <physiologicalReaction direction="left-to-right" evidence="15">
        <dbReference type="Rhea" id="RHEA:52077"/>
    </physiologicalReaction>
</comment>
<keyword evidence="4" id="KW-0812">Transmembrane</keyword>
<keyword evidence="5" id="KW-1133">Transmembrane helix</keyword>
<evidence type="ECO:0000256" key="17">
    <source>
        <dbReference type="SAM" id="MobiDB-lite"/>
    </source>
</evidence>
<proteinExistence type="inferred from homology"/>
<comment type="catalytic activity">
    <reaction evidence="13">
        <text>9-octadecanoyloxy-octadecanoate + H2O = 9-hydroxy-octadecanoate + octadecanoate + H(+)</text>
        <dbReference type="Rhea" id="RHEA:52096"/>
        <dbReference type="ChEBI" id="CHEBI:15377"/>
        <dbReference type="ChEBI" id="CHEBI:15378"/>
        <dbReference type="ChEBI" id="CHEBI:25629"/>
        <dbReference type="ChEBI" id="CHEBI:136286"/>
        <dbReference type="ChEBI" id="CHEBI:136373"/>
    </reaction>
    <physiologicalReaction direction="left-to-right" evidence="13">
        <dbReference type="Rhea" id="RHEA:52097"/>
    </physiologicalReaction>
</comment>
<evidence type="ECO:0000256" key="12">
    <source>
        <dbReference type="ARBA" id="ARBA00048800"/>
    </source>
</evidence>
<evidence type="ECO:0000256" key="4">
    <source>
        <dbReference type="ARBA" id="ARBA00022692"/>
    </source>
</evidence>
<dbReference type="AlphaFoldDB" id="A0A8I5TK79"/>
<name>A0A8I5TK79_PONAB</name>
<feature type="region of interest" description="Disordered" evidence="17">
    <location>
        <begin position="63"/>
        <end position="99"/>
    </location>
</feature>
<protein>
    <submittedName>
        <fullName evidence="18">Androgen induced 1</fullName>
    </submittedName>
</protein>
<comment type="catalytic activity">
    <reaction evidence="8">
        <text>13-octadecanoyloxy-octadecanoate + H2O = 13-hydroxy-octadecanoate + octadecanoate + H(+)</text>
        <dbReference type="Rhea" id="RHEA:52084"/>
        <dbReference type="ChEBI" id="CHEBI:15377"/>
        <dbReference type="ChEBI" id="CHEBI:15378"/>
        <dbReference type="ChEBI" id="CHEBI:25629"/>
        <dbReference type="ChEBI" id="CHEBI:136304"/>
        <dbReference type="ChEBI" id="CHEBI:136335"/>
    </reaction>
    <physiologicalReaction direction="left-to-right" evidence="8">
        <dbReference type="Rhea" id="RHEA:52085"/>
    </physiologicalReaction>
</comment>
<evidence type="ECO:0000256" key="15">
    <source>
        <dbReference type="ARBA" id="ARBA00049322"/>
    </source>
</evidence>
<evidence type="ECO:0000313" key="19">
    <source>
        <dbReference type="Proteomes" id="UP000001595"/>
    </source>
</evidence>
<dbReference type="Ensembl" id="ENSPPYT00000046729.1">
    <property type="protein sequence ID" value="ENSPPYP00000033826.1"/>
    <property type="gene ID" value="ENSPPYG00000017058.3"/>
</dbReference>
<comment type="similarity">
    <text evidence="3">Belongs to the AIG1 family.</text>
</comment>
<keyword evidence="6" id="KW-0472">Membrane</keyword>
<comment type="catalytic activity">
    <reaction evidence="14">
        <text>13-(9Z-octadecenoyloxy)-octadecanoate + H2O = 13-hydroxy-octadecanoate + (9Z)-octadecenoate + H(+)</text>
        <dbReference type="Rhea" id="RHEA:52064"/>
        <dbReference type="ChEBI" id="CHEBI:15377"/>
        <dbReference type="ChEBI" id="CHEBI:15378"/>
        <dbReference type="ChEBI" id="CHEBI:30823"/>
        <dbReference type="ChEBI" id="CHEBI:136303"/>
        <dbReference type="ChEBI" id="CHEBI:136304"/>
    </reaction>
    <physiologicalReaction direction="left-to-right" evidence="14">
        <dbReference type="Rhea" id="RHEA:52065"/>
    </physiologicalReaction>
</comment>
<dbReference type="PANTHER" id="PTHR10989">
    <property type="entry name" value="ANDROGEN-INDUCED PROTEIN 1-RELATED"/>
    <property type="match status" value="1"/>
</dbReference>
<comment type="catalytic activity">
    <reaction evidence="16">
        <text>12-(9Z-hexadecenoyloxy)-octadecanoate + H2O = 12-hydroxyoctadecanoate + (9Z)-hexadecenoate + H(+)</text>
        <dbReference type="Rhea" id="RHEA:52072"/>
        <dbReference type="ChEBI" id="CHEBI:15377"/>
        <dbReference type="ChEBI" id="CHEBI:15378"/>
        <dbReference type="ChEBI" id="CHEBI:32372"/>
        <dbReference type="ChEBI" id="CHEBI:84201"/>
        <dbReference type="ChEBI" id="CHEBI:136312"/>
    </reaction>
    <physiologicalReaction direction="left-to-right" evidence="16">
        <dbReference type="Rhea" id="RHEA:52073"/>
    </physiologicalReaction>
</comment>
<comment type="catalytic activity">
    <reaction evidence="7">
        <text>12-hexadecanoyloxy-octadecanoate + H2O = 12-hydroxyoctadecanoate + hexadecanoate + H(+)</text>
        <dbReference type="Rhea" id="RHEA:52056"/>
        <dbReference type="ChEBI" id="CHEBI:7896"/>
        <dbReference type="ChEBI" id="CHEBI:15377"/>
        <dbReference type="ChEBI" id="CHEBI:15378"/>
        <dbReference type="ChEBI" id="CHEBI:83677"/>
        <dbReference type="ChEBI" id="CHEBI:84201"/>
    </reaction>
    <physiologicalReaction direction="left-to-right" evidence="7">
        <dbReference type="Rhea" id="RHEA:52057"/>
    </physiologicalReaction>
</comment>
<comment type="catalytic activity">
    <reaction evidence="12">
        <text>9-(9Z-octadecenoyloxy)-octadecanoate + H2O = 9-hydroxy-octadecanoate + (9Z)-octadecenoate + H(+)</text>
        <dbReference type="Rhea" id="RHEA:52048"/>
        <dbReference type="ChEBI" id="CHEBI:15377"/>
        <dbReference type="ChEBI" id="CHEBI:15378"/>
        <dbReference type="ChEBI" id="CHEBI:30823"/>
        <dbReference type="ChEBI" id="CHEBI:136282"/>
        <dbReference type="ChEBI" id="CHEBI:136286"/>
    </reaction>
    <physiologicalReaction direction="left-to-right" evidence="12">
        <dbReference type="Rhea" id="RHEA:52049"/>
    </physiologicalReaction>
</comment>
<dbReference type="PANTHER" id="PTHR10989:SF11">
    <property type="entry name" value="ANDROGEN-INDUCED GENE 1 PROTEIN"/>
    <property type="match status" value="1"/>
</dbReference>
<evidence type="ECO:0000256" key="9">
    <source>
        <dbReference type="ARBA" id="ARBA00047863"/>
    </source>
</evidence>